<sequence>MSTSDSPLGGLEQDPERRRTRRVVMVSIDENGEPPGAHRRPREMMSTGEGLVSITGDANAMSSDVCEVSLGVGSLSRLLQTACMYFTRYPCIDSLYGRYEYPISSAVPTVSHDAYRLVRMEEPGESNGSSAAMERGPCQHSTVLDQLSVVGSGKIGRGERRRGWGRRVE</sequence>
<organism evidence="2 3">
    <name type="scientific">Orbilia javanica</name>
    <dbReference type="NCBI Taxonomy" id="47235"/>
    <lineage>
        <taxon>Eukaryota</taxon>
        <taxon>Fungi</taxon>
        <taxon>Dikarya</taxon>
        <taxon>Ascomycota</taxon>
        <taxon>Pezizomycotina</taxon>
        <taxon>Orbiliomycetes</taxon>
        <taxon>Orbiliales</taxon>
        <taxon>Orbiliaceae</taxon>
        <taxon>Orbilia</taxon>
    </lineage>
</organism>
<gene>
    <name evidence="2" type="ORF">TWF718_010717</name>
</gene>
<keyword evidence="3" id="KW-1185">Reference proteome</keyword>
<evidence type="ECO:0000313" key="3">
    <source>
        <dbReference type="Proteomes" id="UP001313282"/>
    </source>
</evidence>
<name>A0AAN8MRS4_9PEZI</name>
<feature type="region of interest" description="Disordered" evidence="1">
    <location>
        <begin position="1"/>
        <end position="20"/>
    </location>
</feature>
<comment type="caution">
    <text evidence="2">The sequence shown here is derived from an EMBL/GenBank/DDBJ whole genome shotgun (WGS) entry which is preliminary data.</text>
</comment>
<protein>
    <submittedName>
        <fullName evidence="2">Uncharacterized protein</fullName>
    </submittedName>
</protein>
<reference evidence="2 3" key="1">
    <citation type="submission" date="2019-10" db="EMBL/GenBank/DDBJ databases">
        <authorList>
            <person name="Palmer J.M."/>
        </authorList>
    </citation>
    <scope>NUCLEOTIDE SEQUENCE [LARGE SCALE GENOMIC DNA]</scope>
    <source>
        <strain evidence="2 3">TWF718</strain>
    </source>
</reference>
<accession>A0AAN8MRS4</accession>
<evidence type="ECO:0000256" key="1">
    <source>
        <dbReference type="SAM" id="MobiDB-lite"/>
    </source>
</evidence>
<dbReference type="AlphaFoldDB" id="A0AAN8MRS4"/>
<proteinExistence type="predicted"/>
<dbReference type="Proteomes" id="UP001313282">
    <property type="component" value="Unassembled WGS sequence"/>
</dbReference>
<evidence type="ECO:0000313" key="2">
    <source>
        <dbReference type="EMBL" id="KAK6335284.1"/>
    </source>
</evidence>
<dbReference type="EMBL" id="JAVHNR010000008">
    <property type="protein sequence ID" value="KAK6335284.1"/>
    <property type="molecule type" value="Genomic_DNA"/>
</dbReference>